<name>A0AAE1BGD4_PETCI</name>
<organism evidence="3 4">
    <name type="scientific">Petrolisthes cinctipes</name>
    <name type="common">Flat porcelain crab</name>
    <dbReference type="NCBI Taxonomy" id="88211"/>
    <lineage>
        <taxon>Eukaryota</taxon>
        <taxon>Metazoa</taxon>
        <taxon>Ecdysozoa</taxon>
        <taxon>Arthropoda</taxon>
        <taxon>Crustacea</taxon>
        <taxon>Multicrustacea</taxon>
        <taxon>Malacostraca</taxon>
        <taxon>Eumalacostraca</taxon>
        <taxon>Eucarida</taxon>
        <taxon>Decapoda</taxon>
        <taxon>Pleocyemata</taxon>
        <taxon>Anomura</taxon>
        <taxon>Galatheoidea</taxon>
        <taxon>Porcellanidae</taxon>
        <taxon>Petrolisthes</taxon>
    </lineage>
</organism>
<evidence type="ECO:0000313" key="4">
    <source>
        <dbReference type="Proteomes" id="UP001286313"/>
    </source>
</evidence>
<evidence type="ECO:0000256" key="1">
    <source>
        <dbReference type="SAM" id="MobiDB-lite"/>
    </source>
</evidence>
<feature type="region of interest" description="Disordered" evidence="1">
    <location>
        <begin position="107"/>
        <end position="127"/>
    </location>
</feature>
<dbReference type="Proteomes" id="UP001286313">
    <property type="component" value="Unassembled WGS sequence"/>
</dbReference>
<keyword evidence="2" id="KW-0732">Signal</keyword>
<evidence type="ECO:0000313" key="3">
    <source>
        <dbReference type="EMBL" id="KAK3849698.1"/>
    </source>
</evidence>
<sequence length="180" mass="20579">MVIVMTVMMVLQYNTDATPYYNSPPSRVYRRGSPLPFTASKYLPYIVLPLVEEMLVGENIVLVVGPVSKNKYMVLSPPLLPTPIYYTYSSPPSEEWSYLGMGRQGNRREGWKSDDNNNNNNNNNKSEAEHEPFIHFHQEGLAASHHTLFYQKLNRTAEVNTLSGHVNKFALNPRLIHILK</sequence>
<feature type="chain" id="PRO_5042058278" evidence="2">
    <location>
        <begin position="18"/>
        <end position="180"/>
    </location>
</feature>
<dbReference type="EMBL" id="JAWQEG010008759">
    <property type="protein sequence ID" value="KAK3849698.1"/>
    <property type="molecule type" value="Genomic_DNA"/>
</dbReference>
<dbReference type="AlphaFoldDB" id="A0AAE1BGD4"/>
<evidence type="ECO:0000256" key="2">
    <source>
        <dbReference type="SAM" id="SignalP"/>
    </source>
</evidence>
<keyword evidence="4" id="KW-1185">Reference proteome</keyword>
<reference evidence="3" key="1">
    <citation type="submission" date="2023-10" db="EMBL/GenBank/DDBJ databases">
        <title>Genome assemblies of two species of porcelain crab, Petrolisthes cinctipes and Petrolisthes manimaculis (Anomura: Porcellanidae).</title>
        <authorList>
            <person name="Angst P."/>
        </authorList>
    </citation>
    <scope>NUCLEOTIDE SEQUENCE</scope>
    <source>
        <strain evidence="3">PB745_01</strain>
        <tissue evidence="3">Gill</tissue>
    </source>
</reference>
<proteinExistence type="predicted"/>
<gene>
    <name evidence="3" type="ORF">Pcinc_043558</name>
</gene>
<feature type="non-terminal residue" evidence="3">
    <location>
        <position position="1"/>
    </location>
</feature>
<accession>A0AAE1BGD4</accession>
<protein>
    <submittedName>
        <fullName evidence="3">Uncharacterized protein</fullName>
    </submittedName>
</protein>
<feature type="signal peptide" evidence="2">
    <location>
        <begin position="1"/>
        <end position="17"/>
    </location>
</feature>
<comment type="caution">
    <text evidence="3">The sequence shown here is derived from an EMBL/GenBank/DDBJ whole genome shotgun (WGS) entry which is preliminary data.</text>
</comment>